<organism evidence="4 5">
    <name type="scientific">Rosistilla carotiformis</name>
    <dbReference type="NCBI Taxonomy" id="2528017"/>
    <lineage>
        <taxon>Bacteria</taxon>
        <taxon>Pseudomonadati</taxon>
        <taxon>Planctomycetota</taxon>
        <taxon>Planctomycetia</taxon>
        <taxon>Pirellulales</taxon>
        <taxon>Pirellulaceae</taxon>
        <taxon>Rosistilla</taxon>
    </lineage>
</organism>
<dbReference type="RefSeq" id="WP_197452082.1">
    <property type="nucleotide sequence ID" value="NZ_CP036348.1"/>
</dbReference>
<dbReference type="PROSITE" id="PS50110">
    <property type="entry name" value="RESPONSE_REGULATORY"/>
    <property type="match status" value="1"/>
</dbReference>
<keyword evidence="1 2" id="KW-0597">Phosphoprotein</keyword>
<evidence type="ECO:0000256" key="1">
    <source>
        <dbReference type="ARBA" id="ARBA00022553"/>
    </source>
</evidence>
<reference evidence="4 5" key="1">
    <citation type="submission" date="2019-02" db="EMBL/GenBank/DDBJ databases">
        <title>Deep-cultivation of Planctomycetes and their phenomic and genomic characterization uncovers novel biology.</title>
        <authorList>
            <person name="Wiegand S."/>
            <person name="Jogler M."/>
            <person name="Boedeker C."/>
            <person name="Pinto D."/>
            <person name="Vollmers J."/>
            <person name="Rivas-Marin E."/>
            <person name="Kohn T."/>
            <person name="Peeters S.H."/>
            <person name="Heuer A."/>
            <person name="Rast P."/>
            <person name="Oberbeckmann S."/>
            <person name="Bunk B."/>
            <person name="Jeske O."/>
            <person name="Meyerdierks A."/>
            <person name="Storesund J.E."/>
            <person name="Kallscheuer N."/>
            <person name="Luecker S."/>
            <person name="Lage O.M."/>
            <person name="Pohl T."/>
            <person name="Merkel B.J."/>
            <person name="Hornburger P."/>
            <person name="Mueller R.-W."/>
            <person name="Bruemmer F."/>
            <person name="Labrenz M."/>
            <person name="Spormann A.M."/>
            <person name="Op den Camp H."/>
            <person name="Overmann J."/>
            <person name="Amann R."/>
            <person name="Jetten M.S.M."/>
            <person name="Mascher T."/>
            <person name="Medema M.H."/>
            <person name="Devos D.P."/>
            <person name="Kaster A.-K."/>
            <person name="Ovreas L."/>
            <person name="Rohde M."/>
            <person name="Galperin M.Y."/>
            <person name="Jogler C."/>
        </authorList>
    </citation>
    <scope>NUCLEOTIDE SEQUENCE [LARGE SCALE GENOMIC DNA]</scope>
    <source>
        <strain evidence="4 5">Poly24</strain>
    </source>
</reference>
<dbReference type="InterPro" id="IPR001789">
    <property type="entry name" value="Sig_transdc_resp-reg_receiver"/>
</dbReference>
<dbReference type="PANTHER" id="PTHR44591:SF23">
    <property type="entry name" value="CHEY SUBFAMILY"/>
    <property type="match status" value="1"/>
</dbReference>
<keyword evidence="5" id="KW-1185">Reference proteome</keyword>
<dbReference type="SMART" id="SM00448">
    <property type="entry name" value="REC"/>
    <property type="match status" value="1"/>
</dbReference>
<evidence type="ECO:0000313" key="4">
    <source>
        <dbReference type="EMBL" id="QDV70733.1"/>
    </source>
</evidence>
<sequence>MKLTKPNLLITDDDRAFRETLRSVLDRFDFEMYLAEDGEEALDIISRHQVHLALFDVHMPRLSGIEALTRMRASGLSLPCILMSAALDEAICDAASKLEDVSVIPKPLKIREISSVVTHLLAKRYGWQAESRGADRPE</sequence>
<dbReference type="PANTHER" id="PTHR44591">
    <property type="entry name" value="STRESS RESPONSE REGULATOR PROTEIN 1"/>
    <property type="match status" value="1"/>
</dbReference>
<evidence type="ECO:0000259" key="3">
    <source>
        <dbReference type="PROSITE" id="PS50110"/>
    </source>
</evidence>
<dbReference type="GO" id="GO:0000160">
    <property type="term" value="P:phosphorelay signal transduction system"/>
    <property type="evidence" value="ECO:0007669"/>
    <property type="project" value="InterPro"/>
</dbReference>
<dbReference type="Proteomes" id="UP000315082">
    <property type="component" value="Chromosome"/>
</dbReference>
<protein>
    <submittedName>
        <fullName evidence="4">Response regulator MprA</fullName>
    </submittedName>
</protein>
<dbReference type="InterPro" id="IPR050595">
    <property type="entry name" value="Bact_response_regulator"/>
</dbReference>
<dbReference type="CDD" id="cd00156">
    <property type="entry name" value="REC"/>
    <property type="match status" value="1"/>
</dbReference>
<dbReference type="Gene3D" id="3.40.50.2300">
    <property type="match status" value="1"/>
</dbReference>
<dbReference type="Pfam" id="PF00072">
    <property type="entry name" value="Response_reg"/>
    <property type="match status" value="1"/>
</dbReference>
<dbReference type="InterPro" id="IPR011006">
    <property type="entry name" value="CheY-like_superfamily"/>
</dbReference>
<dbReference type="KEGG" id="rcf:Poly24_44590"/>
<dbReference type="AlphaFoldDB" id="A0A518JYW3"/>
<gene>
    <name evidence="4" type="primary">mprA_1</name>
    <name evidence="4" type="ORF">Poly24_44590</name>
</gene>
<dbReference type="EMBL" id="CP036348">
    <property type="protein sequence ID" value="QDV70733.1"/>
    <property type="molecule type" value="Genomic_DNA"/>
</dbReference>
<evidence type="ECO:0000313" key="5">
    <source>
        <dbReference type="Proteomes" id="UP000315082"/>
    </source>
</evidence>
<proteinExistence type="predicted"/>
<evidence type="ECO:0000256" key="2">
    <source>
        <dbReference type="PROSITE-ProRule" id="PRU00169"/>
    </source>
</evidence>
<feature type="modified residue" description="4-aspartylphosphate" evidence="2">
    <location>
        <position position="56"/>
    </location>
</feature>
<dbReference type="SUPFAM" id="SSF52172">
    <property type="entry name" value="CheY-like"/>
    <property type="match status" value="1"/>
</dbReference>
<name>A0A518JYW3_9BACT</name>
<feature type="domain" description="Response regulatory" evidence="3">
    <location>
        <begin position="7"/>
        <end position="121"/>
    </location>
</feature>
<accession>A0A518JYW3</accession>